<dbReference type="GO" id="GO:0046474">
    <property type="term" value="P:glycerophospholipid biosynthetic process"/>
    <property type="evidence" value="ECO:0007669"/>
    <property type="project" value="TreeGrafter"/>
</dbReference>
<protein>
    <recommendedName>
        <fullName evidence="11">CDP-diacylglycerol--glycerol-3-phosphate 3-phosphatidyltransferase</fullName>
        <ecNumber evidence="11">2.7.8.5</ecNumber>
    </recommendedName>
</protein>
<evidence type="ECO:0000256" key="12">
    <source>
        <dbReference type="RuleBase" id="RU003750"/>
    </source>
</evidence>
<dbReference type="InterPro" id="IPR000462">
    <property type="entry name" value="CDP-OH_P_trans"/>
</dbReference>
<dbReference type="PIRSF" id="PIRSF000847">
    <property type="entry name" value="Phos_ph_gly_syn"/>
    <property type="match status" value="1"/>
</dbReference>
<evidence type="ECO:0000256" key="3">
    <source>
        <dbReference type="ARBA" id="ARBA00022516"/>
    </source>
</evidence>
<evidence type="ECO:0000256" key="8">
    <source>
        <dbReference type="ARBA" id="ARBA00023136"/>
    </source>
</evidence>
<dbReference type="AlphaFoldDB" id="A0A852X681"/>
<evidence type="ECO:0000313" key="15">
    <source>
        <dbReference type="Proteomes" id="UP000592181"/>
    </source>
</evidence>
<sequence>MSQAPTGNGATGAAQAAEPSPWNLPNALTVLRIALVPLFGWLLMRHGGEDAASRWWSWAVFSLAIATDRIDGDLARARGLVTTFGKVADPIADKALVGTGFVGLSVIGVIPWWVTVVVLVREAGITLMRFWVIRHGVMPASRGGKIKTFLQALALAILMLPLWTFPLAQLWEVLGWLVLAAAVVVTLATGIDYVVKALSLRRTSERAEMKRRRKAEGGR</sequence>
<keyword evidence="8 13" id="KW-0472">Membrane</keyword>
<evidence type="ECO:0000256" key="10">
    <source>
        <dbReference type="ARBA" id="ARBA00023264"/>
    </source>
</evidence>
<dbReference type="UniPathway" id="UPA00085"/>
<dbReference type="InterPro" id="IPR043130">
    <property type="entry name" value="CDP-OH_PTrfase_TM_dom"/>
</dbReference>
<evidence type="ECO:0000256" key="13">
    <source>
        <dbReference type="SAM" id="Phobius"/>
    </source>
</evidence>
<dbReference type="InterPro" id="IPR048254">
    <property type="entry name" value="CDP_ALCOHOL_P_TRANSF_CS"/>
</dbReference>
<evidence type="ECO:0000256" key="1">
    <source>
        <dbReference type="ARBA" id="ARBA00004141"/>
    </source>
</evidence>
<keyword evidence="5 13" id="KW-0812">Transmembrane</keyword>
<keyword evidence="15" id="KW-1185">Reference proteome</keyword>
<reference evidence="14 15" key="1">
    <citation type="submission" date="2020-07" db="EMBL/GenBank/DDBJ databases">
        <title>Sequencing the genomes of 1000 actinobacteria strains.</title>
        <authorList>
            <person name="Klenk H.-P."/>
        </authorList>
    </citation>
    <scope>NUCLEOTIDE SEQUENCE [LARGE SCALE GENOMIC DNA]</scope>
    <source>
        <strain evidence="14 15">DSM 24723</strain>
    </source>
</reference>
<comment type="caution">
    <text evidence="14">The sequence shown here is derived from an EMBL/GenBank/DDBJ whole genome shotgun (WGS) entry which is preliminary data.</text>
</comment>
<name>A0A852X681_9MICO</name>
<evidence type="ECO:0000256" key="7">
    <source>
        <dbReference type="ARBA" id="ARBA00023098"/>
    </source>
</evidence>
<evidence type="ECO:0000256" key="9">
    <source>
        <dbReference type="ARBA" id="ARBA00023209"/>
    </source>
</evidence>
<evidence type="ECO:0000256" key="4">
    <source>
        <dbReference type="ARBA" id="ARBA00022679"/>
    </source>
</evidence>
<keyword evidence="9" id="KW-0594">Phospholipid biosynthesis</keyword>
<dbReference type="Pfam" id="PF01066">
    <property type="entry name" value="CDP-OH_P_transf"/>
    <property type="match status" value="1"/>
</dbReference>
<dbReference type="Gene3D" id="1.20.120.1760">
    <property type="match status" value="1"/>
</dbReference>
<keyword evidence="6 13" id="KW-1133">Transmembrane helix</keyword>
<comment type="similarity">
    <text evidence="2 12">Belongs to the CDP-alcohol phosphatidyltransferase class-I family.</text>
</comment>
<comment type="subcellular location">
    <subcellularLocation>
        <location evidence="1">Membrane</location>
        <topology evidence="1">Multi-pass membrane protein</topology>
    </subcellularLocation>
</comment>
<keyword evidence="7" id="KW-0443">Lipid metabolism</keyword>
<keyword evidence="10" id="KW-1208">Phospholipid metabolism</keyword>
<feature type="transmembrane region" description="Helical" evidence="13">
    <location>
        <begin position="95"/>
        <end position="120"/>
    </location>
</feature>
<dbReference type="Proteomes" id="UP000592181">
    <property type="component" value="Unassembled WGS sequence"/>
</dbReference>
<evidence type="ECO:0000256" key="11">
    <source>
        <dbReference type="NCBIfam" id="TIGR00560"/>
    </source>
</evidence>
<feature type="transmembrane region" description="Helical" evidence="13">
    <location>
        <begin position="174"/>
        <end position="195"/>
    </location>
</feature>
<dbReference type="EMBL" id="JACBZX010000001">
    <property type="protein sequence ID" value="NYG38516.1"/>
    <property type="molecule type" value="Genomic_DNA"/>
</dbReference>
<dbReference type="EC" id="2.7.8.5" evidence="11"/>
<dbReference type="InterPro" id="IPR050324">
    <property type="entry name" value="CDP-alcohol_PTase-I"/>
</dbReference>
<feature type="transmembrane region" description="Helical" evidence="13">
    <location>
        <begin position="148"/>
        <end position="168"/>
    </location>
</feature>
<dbReference type="PANTHER" id="PTHR14269:SF52">
    <property type="entry name" value="PHOSPHATIDYLGLYCEROPHOSPHATE SYNTHASE-RELATED"/>
    <property type="match status" value="1"/>
</dbReference>
<dbReference type="PROSITE" id="PS00379">
    <property type="entry name" value="CDP_ALCOHOL_P_TRANSF"/>
    <property type="match status" value="1"/>
</dbReference>
<gene>
    <name evidence="14" type="ORF">BJY28_002985</name>
</gene>
<evidence type="ECO:0000256" key="2">
    <source>
        <dbReference type="ARBA" id="ARBA00010441"/>
    </source>
</evidence>
<evidence type="ECO:0000256" key="6">
    <source>
        <dbReference type="ARBA" id="ARBA00022989"/>
    </source>
</evidence>
<dbReference type="PANTHER" id="PTHR14269">
    <property type="entry name" value="CDP-DIACYLGLYCEROL--GLYCEROL-3-PHOSPHATE 3-PHOSPHATIDYLTRANSFERASE-RELATED"/>
    <property type="match status" value="1"/>
</dbReference>
<accession>A0A852X681</accession>
<dbReference type="RefSeq" id="WP_179463695.1">
    <property type="nucleotide sequence ID" value="NZ_JACBZX010000001.1"/>
</dbReference>
<proteinExistence type="inferred from homology"/>
<keyword evidence="3" id="KW-0444">Lipid biosynthesis</keyword>
<evidence type="ECO:0000313" key="14">
    <source>
        <dbReference type="EMBL" id="NYG38516.1"/>
    </source>
</evidence>
<dbReference type="NCBIfam" id="TIGR00560">
    <property type="entry name" value="pgsA"/>
    <property type="match status" value="1"/>
</dbReference>
<organism evidence="14 15">
    <name type="scientific">Janibacter alkaliphilus</name>
    <dbReference type="NCBI Taxonomy" id="1069963"/>
    <lineage>
        <taxon>Bacteria</taxon>
        <taxon>Bacillati</taxon>
        <taxon>Actinomycetota</taxon>
        <taxon>Actinomycetes</taxon>
        <taxon>Micrococcales</taxon>
        <taxon>Intrasporangiaceae</taxon>
        <taxon>Janibacter</taxon>
    </lineage>
</organism>
<dbReference type="InterPro" id="IPR004570">
    <property type="entry name" value="Phosphatidylglycerol_P_synth"/>
</dbReference>
<dbReference type="GO" id="GO:0016020">
    <property type="term" value="C:membrane"/>
    <property type="evidence" value="ECO:0007669"/>
    <property type="project" value="UniProtKB-SubCell"/>
</dbReference>
<keyword evidence="4 12" id="KW-0808">Transferase</keyword>
<evidence type="ECO:0000256" key="5">
    <source>
        <dbReference type="ARBA" id="ARBA00022692"/>
    </source>
</evidence>
<dbReference type="GO" id="GO:0008444">
    <property type="term" value="F:CDP-diacylglycerol-glycerol-3-phosphate 3-phosphatidyltransferase activity"/>
    <property type="evidence" value="ECO:0007669"/>
    <property type="project" value="UniProtKB-UniRule"/>
</dbReference>